<dbReference type="SUPFAM" id="SSF49313">
    <property type="entry name" value="Cadherin-like"/>
    <property type="match status" value="2"/>
</dbReference>
<dbReference type="PROSITE" id="PS00232">
    <property type="entry name" value="CADHERIN_1"/>
    <property type="match status" value="1"/>
</dbReference>
<dbReference type="GO" id="GO:0016342">
    <property type="term" value="C:catenin complex"/>
    <property type="evidence" value="ECO:0007669"/>
    <property type="project" value="TreeGrafter"/>
</dbReference>
<dbReference type="GO" id="GO:0045296">
    <property type="term" value="F:cadherin binding"/>
    <property type="evidence" value="ECO:0007669"/>
    <property type="project" value="TreeGrafter"/>
</dbReference>
<evidence type="ECO:0000313" key="7">
    <source>
        <dbReference type="EMBL" id="JAG23640.1"/>
    </source>
</evidence>
<organism evidence="7">
    <name type="scientific">Lygus hesperus</name>
    <name type="common">Western plant bug</name>
    <dbReference type="NCBI Taxonomy" id="30085"/>
    <lineage>
        <taxon>Eukaryota</taxon>
        <taxon>Metazoa</taxon>
        <taxon>Ecdysozoa</taxon>
        <taxon>Arthropoda</taxon>
        <taxon>Hexapoda</taxon>
        <taxon>Insecta</taxon>
        <taxon>Pterygota</taxon>
        <taxon>Neoptera</taxon>
        <taxon>Paraneoptera</taxon>
        <taxon>Hemiptera</taxon>
        <taxon>Heteroptera</taxon>
        <taxon>Panheteroptera</taxon>
        <taxon>Cimicomorpha</taxon>
        <taxon>Miridae</taxon>
        <taxon>Mirini</taxon>
        <taxon>Lygus</taxon>
    </lineage>
</organism>
<dbReference type="CDD" id="cd11304">
    <property type="entry name" value="Cadherin_repeat"/>
    <property type="match status" value="1"/>
</dbReference>
<evidence type="ECO:0000259" key="6">
    <source>
        <dbReference type="PROSITE" id="PS50268"/>
    </source>
</evidence>
<evidence type="ECO:0000256" key="3">
    <source>
        <dbReference type="ARBA" id="ARBA00022837"/>
    </source>
</evidence>
<evidence type="ECO:0000256" key="5">
    <source>
        <dbReference type="PROSITE-ProRule" id="PRU00043"/>
    </source>
</evidence>
<dbReference type="PROSITE" id="PS50268">
    <property type="entry name" value="CADHERIN_2"/>
    <property type="match status" value="1"/>
</dbReference>
<feature type="domain" description="Cadherin" evidence="6">
    <location>
        <begin position="7"/>
        <end position="104"/>
    </location>
</feature>
<dbReference type="GO" id="GO:0007156">
    <property type="term" value="P:homophilic cell adhesion via plasma membrane adhesion molecules"/>
    <property type="evidence" value="ECO:0007669"/>
    <property type="project" value="InterPro"/>
</dbReference>
<feature type="non-terminal residue" evidence="7">
    <location>
        <position position="130"/>
    </location>
</feature>
<keyword evidence="2" id="KW-0677">Repeat</keyword>
<dbReference type="InterPro" id="IPR002126">
    <property type="entry name" value="Cadherin-like_dom"/>
</dbReference>
<keyword evidence="3 5" id="KW-0106">Calcium</keyword>
<dbReference type="InterPro" id="IPR015919">
    <property type="entry name" value="Cadherin-like_sf"/>
</dbReference>
<dbReference type="GO" id="GO:0008013">
    <property type="term" value="F:beta-catenin binding"/>
    <property type="evidence" value="ECO:0007669"/>
    <property type="project" value="TreeGrafter"/>
</dbReference>
<reference evidence="7" key="1">
    <citation type="journal article" date="2014" name="PLoS ONE">
        <title>Transcriptome-Based Identification of ABC Transporters in the Western Tarnished Plant Bug Lygus hesperus.</title>
        <authorList>
            <person name="Hull J.J."/>
            <person name="Chaney K."/>
            <person name="Geib S.M."/>
            <person name="Fabrick J.A."/>
            <person name="Brent C.S."/>
            <person name="Walsh D."/>
            <person name="Lavine L.C."/>
        </authorList>
    </citation>
    <scope>NUCLEOTIDE SEQUENCE</scope>
</reference>
<evidence type="ECO:0000256" key="1">
    <source>
        <dbReference type="ARBA" id="ARBA00004370"/>
    </source>
</evidence>
<dbReference type="InterPro" id="IPR039808">
    <property type="entry name" value="Cadherin"/>
</dbReference>
<dbReference type="GO" id="GO:0005509">
    <property type="term" value="F:calcium ion binding"/>
    <property type="evidence" value="ECO:0007669"/>
    <property type="project" value="UniProtKB-UniRule"/>
</dbReference>
<dbReference type="EMBL" id="GBHO01019964">
    <property type="protein sequence ID" value="JAG23640.1"/>
    <property type="molecule type" value="Transcribed_RNA"/>
</dbReference>
<dbReference type="PANTHER" id="PTHR24027:SF438">
    <property type="entry name" value="CADHERIN 23"/>
    <property type="match status" value="1"/>
</dbReference>
<evidence type="ECO:0000256" key="2">
    <source>
        <dbReference type="ARBA" id="ARBA00022737"/>
    </source>
</evidence>
<dbReference type="PANTHER" id="PTHR24027">
    <property type="entry name" value="CADHERIN-23"/>
    <property type="match status" value="1"/>
</dbReference>
<comment type="subcellular location">
    <subcellularLocation>
        <location evidence="1">Membrane</location>
    </subcellularLocation>
</comment>
<dbReference type="InterPro" id="IPR020894">
    <property type="entry name" value="Cadherin_CS"/>
</dbReference>
<proteinExistence type="predicted"/>
<reference evidence="7" key="2">
    <citation type="submission" date="2014-07" db="EMBL/GenBank/DDBJ databases">
        <authorList>
            <person name="Hull J."/>
        </authorList>
    </citation>
    <scope>NUCLEOTIDE SEQUENCE</scope>
</reference>
<feature type="non-terminal residue" evidence="7">
    <location>
        <position position="1"/>
    </location>
</feature>
<sequence length="130" mass="14678">LEFPLSSKKPNSFFVSESADKGSLITTLDKAFQEKVTYTIYGKTKSIIEVNEDGKVILAQTLDREEVAIHKLAVLVEASTNPPISYVTHLKLHVLDVNDNKPKFERDKYEVYVMEGTAEGERILKVKAYD</sequence>
<dbReference type="GO" id="GO:0016477">
    <property type="term" value="P:cell migration"/>
    <property type="evidence" value="ECO:0007669"/>
    <property type="project" value="TreeGrafter"/>
</dbReference>
<dbReference type="Gene3D" id="2.60.40.60">
    <property type="entry name" value="Cadherins"/>
    <property type="match status" value="2"/>
</dbReference>
<protein>
    <submittedName>
        <fullName evidence="7">Protocadherin gamma-B5</fullName>
    </submittedName>
</protein>
<dbReference type="SMART" id="SM00112">
    <property type="entry name" value="CA"/>
    <property type="match status" value="1"/>
</dbReference>
<dbReference type="PRINTS" id="PR00205">
    <property type="entry name" value="CADHERIN"/>
</dbReference>
<accession>A0A0A9Y2B6</accession>
<gene>
    <name evidence="7" type="primary">PCDHGB5</name>
    <name evidence="7" type="ORF">CM83_103656</name>
</gene>
<dbReference type="AlphaFoldDB" id="A0A0A9Y2B6"/>
<name>A0A0A9Y2B6_LYGHE</name>
<evidence type="ECO:0000256" key="4">
    <source>
        <dbReference type="ARBA" id="ARBA00023136"/>
    </source>
</evidence>
<keyword evidence="4" id="KW-0472">Membrane</keyword>